<sequence>MLLARAGYPDNGFRARSRDGKAVNSQCASKSAGTNALRVFATVSVALSISYTSIETQKERQKGAQPLPTMGLIQQLIQNQQALYNDNNDEIKSLLNQPRNENTLKYSLTVIEHLVLIV</sequence>
<dbReference type="Proteomes" id="UP000765509">
    <property type="component" value="Unassembled WGS sequence"/>
</dbReference>
<name>A0A9Q3DN27_9BASI</name>
<evidence type="ECO:0000313" key="1">
    <source>
        <dbReference type="EMBL" id="MBW0503698.1"/>
    </source>
</evidence>
<evidence type="ECO:0000313" key="2">
    <source>
        <dbReference type="Proteomes" id="UP000765509"/>
    </source>
</evidence>
<protein>
    <submittedName>
        <fullName evidence="1">Uncharacterized protein</fullName>
    </submittedName>
</protein>
<dbReference type="AlphaFoldDB" id="A0A9Q3DN27"/>
<gene>
    <name evidence="1" type="ORF">O181_043413</name>
</gene>
<reference evidence="1" key="1">
    <citation type="submission" date="2021-03" db="EMBL/GenBank/DDBJ databases">
        <title>Draft genome sequence of rust myrtle Austropuccinia psidii MF-1, a brazilian biotype.</title>
        <authorList>
            <person name="Quecine M.C."/>
            <person name="Pachon D.M.R."/>
            <person name="Bonatelli M.L."/>
            <person name="Correr F.H."/>
            <person name="Franceschini L.M."/>
            <person name="Leite T.F."/>
            <person name="Margarido G.R.A."/>
            <person name="Almeida C.A."/>
            <person name="Ferrarezi J.A."/>
            <person name="Labate C.A."/>
        </authorList>
    </citation>
    <scope>NUCLEOTIDE SEQUENCE</scope>
    <source>
        <strain evidence="1">MF-1</strain>
    </source>
</reference>
<accession>A0A9Q3DN27</accession>
<dbReference type="EMBL" id="AVOT02017524">
    <property type="protein sequence ID" value="MBW0503698.1"/>
    <property type="molecule type" value="Genomic_DNA"/>
</dbReference>
<organism evidence="1 2">
    <name type="scientific">Austropuccinia psidii MF-1</name>
    <dbReference type="NCBI Taxonomy" id="1389203"/>
    <lineage>
        <taxon>Eukaryota</taxon>
        <taxon>Fungi</taxon>
        <taxon>Dikarya</taxon>
        <taxon>Basidiomycota</taxon>
        <taxon>Pucciniomycotina</taxon>
        <taxon>Pucciniomycetes</taxon>
        <taxon>Pucciniales</taxon>
        <taxon>Sphaerophragmiaceae</taxon>
        <taxon>Austropuccinia</taxon>
    </lineage>
</organism>
<proteinExistence type="predicted"/>
<keyword evidence="2" id="KW-1185">Reference proteome</keyword>
<comment type="caution">
    <text evidence="1">The sequence shown here is derived from an EMBL/GenBank/DDBJ whole genome shotgun (WGS) entry which is preliminary data.</text>
</comment>